<comment type="similarity">
    <text evidence="2">Belongs to the beta-catenin family.</text>
</comment>
<dbReference type="PANTHER" id="PTHR47249">
    <property type="entry name" value="VACUOLAR PROTEIN 8"/>
    <property type="match status" value="1"/>
</dbReference>
<dbReference type="GO" id="GO:0005774">
    <property type="term" value="C:vacuolar membrane"/>
    <property type="evidence" value="ECO:0007669"/>
    <property type="project" value="UniProtKB-SubCell"/>
</dbReference>
<dbReference type="InterPro" id="IPR000225">
    <property type="entry name" value="Armadillo"/>
</dbReference>
<feature type="region of interest" description="Disordered" evidence="8">
    <location>
        <begin position="342"/>
        <end position="363"/>
    </location>
</feature>
<dbReference type="Pfam" id="PF00514">
    <property type="entry name" value="Arm"/>
    <property type="match status" value="2"/>
</dbReference>
<evidence type="ECO:0000256" key="7">
    <source>
        <dbReference type="ARBA" id="ARBA00026209"/>
    </source>
</evidence>
<dbReference type="InterPro" id="IPR016024">
    <property type="entry name" value="ARM-type_fold"/>
</dbReference>
<keyword evidence="5" id="KW-0472">Membrane</keyword>
<dbReference type="GO" id="GO:0071562">
    <property type="term" value="P:nucleus-vacuole junction assembly"/>
    <property type="evidence" value="ECO:0007669"/>
    <property type="project" value="InterPro"/>
</dbReference>
<comment type="caution">
    <text evidence="9">The sequence shown here is derived from an EMBL/GenBank/DDBJ whole genome shotgun (WGS) entry which is preliminary data.</text>
</comment>
<organism evidence="9 10">
    <name type="scientific">Diacronema lutheri</name>
    <name type="common">Unicellular marine alga</name>
    <name type="synonym">Monochrysis lutheri</name>
    <dbReference type="NCBI Taxonomy" id="2081491"/>
    <lineage>
        <taxon>Eukaryota</taxon>
        <taxon>Haptista</taxon>
        <taxon>Haptophyta</taxon>
        <taxon>Pavlovophyceae</taxon>
        <taxon>Pavlovales</taxon>
        <taxon>Pavlovaceae</taxon>
        <taxon>Diacronema</taxon>
    </lineage>
</organism>
<keyword evidence="4" id="KW-0677">Repeat</keyword>
<evidence type="ECO:0000256" key="1">
    <source>
        <dbReference type="ARBA" id="ARBA00004592"/>
    </source>
</evidence>
<dbReference type="PANTHER" id="PTHR47249:SF1">
    <property type="entry name" value="VACUOLAR PROTEIN 8"/>
    <property type="match status" value="1"/>
</dbReference>
<keyword evidence="10" id="KW-1185">Reference proteome</keyword>
<evidence type="ECO:0000256" key="2">
    <source>
        <dbReference type="ARBA" id="ARBA00005462"/>
    </source>
</evidence>
<accession>A0A8J5XMN6</accession>
<reference evidence="9" key="1">
    <citation type="submission" date="2021-05" db="EMBL/GenBank/DDBJ databases">
        <title>The genome of the haptophyte Pavlova lutheri (Diacronema luteri, Pavlovales) - a model for lipid biosynthesis in eukaryotic algae.</title>
        <authorList>
            <person name="Hulatt C.J."/>
            <person name="Posewitz M.C."/>
        </authorList>
    </citation>
    <scope>NUCLEOTIDE SEQUENCE</scope>
    <source>
        <strain evidence="9">NIVA-4/92</strain>
    </source>
</reference>
<protein>
    <recommendedName>
        <fullName evidence="7">Vacuolar protein 8</fullName>
    </recommendedName>
</protein>
<dbReference type="InterPro" id="IPR045156">
    <property type="entry name" value="Vac8"/>
</dbReference>
<feature type="compositionally biased region" description="Low complexity" evidence="8">
    <location>
        <begin position="40"/>
        <end position="50"/>
    </location>
</feature>
<evidence type="ECO:0000256" key="4">
    <source>
        <dbReference type="ARBA" id="ARBA00022737"/>
    </source>
</evidence>
<comment type="subcellular location">
    <subcellularLocation>
        <location evidence="1">Vacuole membrane</location>
        <topology evidence="1">Lipid-anchor</topology>
    </subcellularLocation>
</comment>
<dbReference type="OrthoDB" id="7537227at2759"/>
<dbReference type="EMBL" id="JAGTXO010000005">
    <property type="protein sequence ID" value="KAG8467833.1"/>
    <property type="molecule type" value="Genomic_DNA"/>
</dbReference>
<dbReference type="OMA" id="ARWSENE"/>
<evidence type="ECO:0000256" key="3">
    <source>
        <dbReference type="ARBA" id="ARBA00022554"/>
    </source>
</evidence>
<dbReference type="GO" id="GO:0043495">
    <property type="term" value="F:protein-membrane adaptor activity"/>
    <property type="evidence" value="ECO:0007669"/>
    <property type="project" value="InterPro"/>
</dbReference>
<sequence length="735" mass="76522">MNQSPMFLALLDGEDEGDADSGGHESAPAPDFGSEDELDSTLSSSLNSSNRWAGERRQSDASDSSVSVGQAEGADDGPLTAAAAAAAAAARAEAVEGEALTDEAGLILATRTLEISLEADDELASAPSRSVERGSLTGLIGTKMVRHLKPASTDTSRTAPLPRRCIPNRSSTSIGRVHDARDVVPRMNEAALVVALERAKRLLEERGMDAAQDAHEALLQVEALSFSAELLRDGETALGAARRVLHAARAHSPIAATIVVHYARWSENEKNAAHLCSGDGLEVLLALLAHRPPAVREPACKAFANLCSMPHGAAALGDARTVERLCGAVRAQLGRAGTLALERARSSSGGGGGGAGGGGDAGGRDGGVGAGTAAFPGASAGETAGSSANIMRGLKKLALSAEGRLALAMGGALQLVTEVSRAHPTANAVVEQALRIIGNVAIDPEREETIVESGCVQLLCTHLSTSDPAVLSADAGALANLISNPLVRSIIVANGCIRQICDIVAGPMGAKPEVYKHASWLLTSLAVEHESRAHVLTSGGLALLVAHCGRDSTQYHEEGAWALANLSADVRNALPIVHAGALDVLFRLVHSESPSVQLQATWVFANLSVVDELKSRIGARERFVETLYARLESTADDADAHRPLRLQTIRTLANLAVDASNRARVAERLRVAIDALVGCSRDDIAQATLRLMVNLSYDTRIAAAMLREADLISTLLECCASSTEAIQQEVRLACG</sequence>
<feature type="compositionally biased region" description="Gly residues" evidence="8">
    <location>
        <begin position="348"/>
        <end position="363"/>
    </location>
</feature>
<evidence type="ECO:0000313" key="9">
    <source>
        <dbReference type="EMBL" id="KAG8467833.1"/>
    </source>
</evidence>
<name>A0A8J5XMN6_DIALT</name>
<proteinExistence type="inferred from homology"/>
<evidence type="ECO:0000313" key="10">
    <source>
        <dbReference type="Proteomes" id="UP000751190"/>
    </source>
</evidence>
<dbReference type="SMART" id="SM00185">
    <property type="entry name" value="ARM"/>
    <property type="match status" value="6"/>
</dbReference>
<dbReference type="AlphaFoldDB" id="A0A8J5XMN6"/>
<dbReference type="Proteomes" id="UP000751190">
    <property type="component" value="Unassembled WGS sequence"/>
</dbReference>
<evidence type="ECO:0000256" key="5">
    <source>
        <dbReference type="ARBA" id="ARBA00023136"/>
    </source>
</evidence>
<dbReference type="SUPFAM" id="SSF48371">
    <property type="entry name" value="ARM repeat"/>
    <property type="match status" value="1"/>
</dbReference>
<dbReference type="InterPro" id="IPR011989">
    <property type="entry name" value="ARM-like"/>
</dbReference>
<dbReference type="Gene3D" id="1.25.10.10">
    <property type="entry name" value="Leucine-rich Repeat Variant"/>
    <property type="match status" value="2"/>
</dbReference>
<evidence type="ECO:0000256" key="8">
    <source>
        <dbReference type="SAM" id="MobiDB-lite"/>
    </source>
</evidence>
<keyword evidence="3" id="KW-0926">Vacuole</keyword>
<feature type="region of interest" description="Disordered" evidence="8">
    <location>
        <begin position="1"/>
        <end position="75"/>
    </location>
</feature>
<evidence type="ECO:0000256" key="6">
    <source>
        <dbReference type="ARBA" id="ARBA00023288"/>
    </source>
</evidence>
<gene>
    <name evidence="9" type="ORF">KFE25_006885</name>
</gene>
<keyword evidence="6" id="KW-0449">Lipoprotein</keyword>